<dbReference type="SUPFAM" id="SSF52047">
    <property type="entry name" value="RNI-like"/>
    <property type="match status" value="1"/>
</dbReference>
<dbReference type="InterPro" id="IPR001810">
    <property type="entry name" value="F-box_dom"/>
</dbReference>
<evidence type="ECO:0000313" key="2">
    <source>
        <dbReference type="EMBL" id="GMN51723.1"/>
    </source>
</evidence>
<reference evidence="2" key="1">
    <citation type="submission" date="2023-07" db="EMBL/GenBank/DDBJ databases">
        <title>draft genome sequence of fig (Ficus carica).</title>
        <authorList>
            <person name="Takahashi T."/>
            <person name="Nishimura K."/>
        </authorList>
    </citation>
    <scope>NUCLEOTIDE SEQUENCE</scope>
</reference>
<protein>
    <recommendedName>
        <fullName evidence="1">F-box domain-containing protein</fullName>
    </recommendedName>
</protein>
<dbReference type="AlphaFoldDB" id="A0AA88ABL4"/>
<dbReference type="Proteomes" id="UP001187192">
    <property type="component" value="Unassembled WGS sequence"/>
</dbReference>
<dbReference type="InterPro" id="IPR053772">
    <property type="entry name" value="At1g61320/At1g61330-like"/>
</dbReference>
<dbReference type="PROSITE" id="PS50181">
    <property type="entry name" value="FBOX"/>
    <property type="match status" value="1"/>
</dbReference>
<evidence type="ECO:0000259" key="1">
    <source>
        <dbReference type="PROSITE" id="PS50181"/>
    </source>
</evidence>
<keyword evidence="3" id="KW-1185">Reference proteome</keyword>
<dbReference type="InterPro" id="IPR036047">
    <property type="entry name" value="F-box-like_dom_sf"/>
</dbReference>
<dbReference type="PANTHER" id="PTHR34145">
    <property type="entry name" value="OS02G0105600 PROTEIN"/>
    <property type="match status" value="1"/>
</dbReference>
<dbReference type="EMBL" id="BTGU01000038">
    <property type="protein sequence ID" value="GMN51723.1"/>
    <property type="molecule type" value="Genomic_DNA"/>
</dbReference>
<dbReference type="InterPro" id="IPR006566">
    <property type="entry name" value="FBD"/>
</dbReference>
<dbReference type="Gene3D" id="3.80.10.10">
    <property type="entry name" value="Ribonuclease Inhibitor"/>
    <property type="match status" value="1"/>
</dbReference>
<dbReference type="InterPro" id="IPR032675">
    <property type="entry name" value="LRR_dom_sf"/>
</dbReference>
<accession>A0AA88ABL4</accession>
<dbReference type="PANTHER" id="PTHR34145:SF28">
    <property type="entry name" value="F-BOX DOMAIN-CONTAINING PROTEIN"/>
    <property type="match status" value="1"/>
</dbReference>
<sequence length="453" mass="51587">MAENLDFIRKLPDSLLLEIISLLSYKEATRTSILSKRWRHILPTSATIVLNERNGTIPTHFFAEFKRTRLTKTNQESHIDMLSLTLTKPQDFVNDITNCIAFSKEGNAKVILLDFSSPTWGENDVVDDYVGFEAKFDLPFCVYGLKSLETLKLFSCNFDASMLKSFVSLKHLSLGWIELSASSVKDLVENCVSLESLSMKRCWNIGFIEIKGQGLRLESLNIDKCNIVRGWINIEAPNIRLFKYSGEFCTFEFNSTQRIEEVVLDFGIQSELGEVGPLLFETFREFYAAKILTVCSFVLQAIVSREEPLGLKPRLAVKHLILKTALHENELYGVRFFLNSCPLLETLTIDINPAKRIFEEYEPPFSEPWTKALPLYKCLVKSLKVVEVKGFKGSQNQVSLLIYFITYGRVLKKLDINVSKEVVLGESPEIYIQKAQILQTLNKASPSLQISIF</sequence>
<dbReference type="Gene3D" id="1.20.1280.50">
    <property type="match status" value="1"/>
</dbReference>
<dbReference type="SUPFAM" id="SSF81383">
    <property type="entry name" value="F-box domain"/>
    <property type="match status" value="1"/>
</dbReference>
<dbReference type="Pfam" id="PF00646">
    <property type="entry name" value="F-box"/>
    <property type="match status" value="1"/>
</dbReference>
<organism evidence="2 3">
    <name type="scientific">Ficus carica</name>
    <name type="common">Common fig</name>
    <dbReference type="NCBI Taxonomy" id="3494"/>
    <lineage>
        <taxon>Eukaryota</taxon>
        <taxon>Viridiplantae</taxon>
        <taxon>Streptophyta</taxon>
        <taxon>Embryophyta</taxon>
        <taxon>Tracheophyta</taxon>
        <taxon>Spermatophyta</taxon>
        <taxon>Magnoliopsida</taxon>
        <taxon>eudicotyledons</taxon>
        <taxon>Gunneridae</taxon>
        <taxon>Pentapetalae</taxon>
        <taxon>rosids</taxon>
        <taxon>fabids</taxon>
        <taxon>Rosales</taxon>
        <taxon>Moraceae</taxon>
        <taxon>Ficeae</taxon>
        <taxon>Ficus</taxon>
    </lineage>
</organism>
<dbReference type="SMART" id="SM00579">
    <property type="entry name" value="FBD"/>
    <property type="match status" value="1"/>
</dbReference>
<evidence type="ECO:0000313" key="3">
    <source>
        <dbReference type="Proteomes" id="UP001187192"/>
    </source>
</evidence>
<dbReference type="Pfam" id="PF23622">
    <property type="entry name" value="LRR_At1g61320_AtMIF1"/>
    <property type="match status" value="1"/>
</dbReference>
<feature type="domain" description="F-box" evidence="1">
    <location>
        <begin position="5"/>
        <end position="53"/>
    </location>
</feature>
<dbReference type="InterPro" id="IPR055357">
    <property type="entry name" value="LRR_At1g61320_AtMIF1"/>
</dbReference>
<gene>
    <name evidence="2" type="ORF">TIFTF001_020868</name>
</gene>
<proteinExistence type="predicted"/>
<name>A0AA88ABL4_FICCA</name>
<comment type="caution">
    <text evidence="2">The sequence shown here is derived from an EMBL/GenBank/DDBJ whole genome shotgun (WGS) entry which is preliminary data.</text>
</comment>